<dbReference type="InterPro" id="IPR018152">
    <property type="entry name" value="SOD_Cu/Zn_BS"/>
</dbReference>
<reference evidence="5 6" key="1">
    <citation type="journal article" date="2017" name="Int. J. Syst. Evol. Microbiol.">
        <title>Erythrobacter aquimixticola sp. nov., isolated from the junction between the ocean and a freshwater spring.</title>
        <authorList>
            <person name="Park S."/>
            <person name="Jung Y.T."/>
            <person name="Choi S.J."/>
            <person name="Yoon J.H."/>
        </authorList>
    </citation>
    <scope>NUCLEOTIDE SEQUENCE [LARGE SCALE GENOMIC DNA]</scope>
    <source>
        <strain evidence="5 6">JSSK-14</strain>
    </source>
</reference>
<evidence type="ECO:0000313" key="6">
    <source>
        <dbReference type="Proteomes" id="UP000285232"/>
    </source>
</evidence>
<proteinExistence type="inferred from homology"/>
<dbReference type="RefSeq" id="WP_120048690.1">
    <property type="nucleotide sequence ID" value="NZ_RAHX01000001.1"/>
</dbReference>
<dbReference type="GO" id="GO:0005507">
    <property type="term" value="F:copper ion binding"/>
    <property type="evidence" value="ECO:0007669"/>
    <property type="project" value="InterPro"/>
</dbReference>
<accession>A0A419RV87</accession>
<dbReference type="InterPro" id="IPR024134">
    <property type="entry name" value="SOD_Cu/Zn_/chaperone"/>
</dbReference>
<dbReference type="AlphaFoldDB" id="A0A419RV87"/>
<gene>
    <name evidence="5" type="ORF">D6201_10240</name>
</gene>
<comment type="catalytic activity">
    <reaction evidence="2">
        <text>2 superoxide + 2 H(+) = H2O2 + O2</text>
        <dbReference type="Rhea" id="RHEA:20696"/>
        <dbReference type="ChEBI" id="CHEBI:15378"/>
        <dbReference type="ChEBI" id="CHEBI:15379"/>
        <dbReference type="ChEBI" id="CHEBI:16240"/>
        <dbReference type="ChEBI" id="CHEBI:18421"/>
        <dbReference type="EC" id="1.15.1.1"/>
    </reaction>
</comment>
<keyword evidence="2" id="KW-0862">Zinc</keyword>
<dbReference type="PROSITE" id="PS00332">
    <property type="entry name" value="SOD_CU_ZN_2"/>
    <property type="match status" value="1"/>
</dbReference>
<comment type="caution">
    <text evidence="5">The sequence shown here is derived from an EMBL/GenBank/DDBJ whole genome shotgun (WGS) entry which is preliminary data.</text>
</comment>
<dbReference type="CDD" id="cd00305">
    <property type="entry name" value="Cu-Zn_Superoxide_Dismutase"/>
    <property type="match status" value="1"/>
</dbReference>
<evidence type="ECO:0000256" key="3">
    <source>
        <dbReference type="SAM" id="SignalP"/>
    </source>
</evidence>
<dbReference type="EMBL" id="RAHX01000001">
    <property type="protein sequence ID" value="RJY09680.1"/>
    <property type="molecule type" value="Genomic_DNA"/>
</dbReference>
<protein>
    <recommendedName>
        <fullName evidence="2">Superoxide dismutase [Cu-Zn]</fullName>
        <ecNumber evidence="2">1.15.1.1</ecNumber>
    </recommendedName>
</protein>
<sequence length="176" mass="17860">MQKRSLIIAPLAFLALAGCQTAYQTAATEIGSATLQDRQGNTVGSARMYSLGGEVTLNASFTGLSAGTHAVHLHTTGDCTANDFTSAGGHLNPRGNEHGTLNPQGAHLGDLPNVTIAADGTGTMSTLLRGTADFVGDSVFDADGTAIVVHEGADDYRSDPAGDAGSRVACGLVTRS</sequence>
<dbReference type="EC" id="1.15.1.1" evidence="2"/>
<comment type="cofactor">
    <cofactor evidence="2">
        <name>Zn(2+)</name>
        <dbReference type="ChEBI" id="CHEBI:29105"/>
    </cofactor>
    <text evidence="2">Binds 1 zinc ion per subunit.</text>
</comment>
<keyword evidence="3" id="KW-0732">Signal</keyword>
<keyword evidence="2" id="KW-0479">Metal-binding</keyword>
<dbReference type="PANTHER" id="PTHR10003">
    <property type="entry name" value="SUPEROXIDE DISMUTASE CU-ZN -RELATED"/>
    <property type="match status" value="1"/>
</dbReference>
<comment type="cofactor">
    <cofactor evidence="2">
        <name>Cu cation</name>
        <dbReference type="ChEBI" id="CHEBI:23378"/>
    </cofactor>
    <text evidence="2">Binds 1 copper ion per subunit.</text>
</comment>
<dbReference type="Proteomes" id="UP000285232">
    <property type="component" value="Unassembled WGS sequence"/>
</dbReference>
<comment type="function">
    <text evidence="2">Destroys radicals which are normally produced within the cells and which are toxic to biological systems.</text>
</comment>
<keyword evidence="6" id="KW-1185">Reference proteome</keyword>
<comment type="similarity">
    <text evidence="1 2">Belongs to the Cu-Zn superoxide dismutase family.</text>
</comment>
<name>A0A419RV87_9SPHN</name>
<dbReference type="Gene3D" id="2.60.40.200">
    <property type="entry name" value="Superoxide dismutase, copper/zinc binding domain"/>
    <property type="match status" value="1"/>
</dbReference>
<evidence type="ECO:0000256" key="1">
    <source>
        <dbReference type="ARBA" id="ARBA00010457"/>
    </source>
</evidence>
<feature type="signal peptide" evidence="3">
    <location>
        <begin position="1"/>
        <end position="22"/>
    </location>
</feature>
<keyword evidence="2" id="KW-0560">Oxidoreductase</keyword>
<dbReference type="OrthoDB" id="5431326at2"/>
<dbReference type="InterPro" id="IPR036423">
    <property type="entry name" value="SOD-like_Cu/Zn_dom_sf"/>
</dbReference>
<evidence type="ECO:0000256" key="2">
    <source>
        <dbReference type="RuleBase" id="RU000393"/>
    </source>
</evidence>
<dbReference type="Pfam" id="PF00080">
    <property type="entry name" value="Sod_Cu"/>
    <property type="match status" value="1"/>
</dbReference>
<feature type="chain" id="PRO_5019034004" description="Superoxide dismutase [Cu-Zn]" evidence="3">
    <location>
        <begin position="23"/>
        <end position="176"/>
    </location>
</feature>
<evidence type="ECO:0000313" key="5">
    <source>
        <dbReference type="EMBL" id="RJY09680.1"/>
    </source>
</evidence>
<evidence type="ECO:0000259" key="4">
    <source>
        <dbReference type="Pfam" id="PF00080"/>
    </source>
</evidence>
<dbReference type="InterPro" id="IPR001424">
    <property type="entry name" value="SOD_Cu_Zn_dom"/>
</dbReference>
<feature type="domain" description="Superoxide dismutase copper/zinc binding" evidence="4">
    <location>
        <begin position="44"/>
        <end position="172"/>
    </location>
</feature>
<dbReference type="PROSITE" id="PS51257">
    <property type="entry name" value="PROKAR_LIPOPROTEIN"/>
    <property type="match status" value="1"/>
</dbReference>
<keyword evidence="2" id="KW-0186">Copper</keyword>
<dbReference type="SUPFAM" id="SSF49329">
    <property type="entry name" value="Cu,Zn superoxide dismutase-like"/>
    <property type="match status" value="1"/>
</dbReference>
<organism evidence="5 6">
    <name type="scientific">Aurantiacibacter aquimixticola</name>
    <dbReference type="NCBI Taxonomy" id="1958945"/>
    <lineage>
        <taxon>Bacteria</taxon>
        <taxon>Pseudomonadati</taxon>
        <taxon>Pseudomonadota</taxon>
        <taxon>Alphaproteobacteria</taxon>
        <taxon>Sphingomonadales</taxon>
        <taxon>Erythrobacteraceae</taxon>
        <taxon>Aurantiacibacter</taxon>
    </lineage>
</organism>
<dbReference type="GO" id="GO:0004784">
    <property type="term" value="F:superoxide dismutase activity"/>
    <property type="evidence" value="ECO:0007669"/>
    <property type="project" value="UniProtKB-EC"/>
</dbReference>